<dbReference type="EMBL" id="JAACLJ010000005">
    <property type="protein sequence ID" value="KAF4585649.1"/>
    <property type="molecule type" value="Genomic_DNA"/>
</dbReference>
<dbReference type="GO" id="GO:0005793">
    <property type="term" value="C:endoplasmic reticulum-Golgi intermediate compartment"/>
    <property type="evidence" value="ECO:0007669"/>
    <property type="project" value="TreeGrafter"/>
</dbReference>
<dbReference type="GO" id="GO:0005509">
    <property type="term" value="F:calcium ion binding"/>
    <property type="evidence" value="ECO:0007669"/>
    <property type="project" value="InterPro"/>
</dbReference>
<sequence length="212" mass="23999">MRASLVSSSPALASIAIALAADAVLAHGGSDAQKPIVDDSAKTDWMTRHMAEEHHITTWDAESFFSLHDYNADGIWQVDEIQRTYGLLDPSNKDVSHERKEQVTRDLLALLDTDADSTVTLAEWKAFLAKGKTLPDMGTGPGHHGDDEYEYEMHHWAKYHDENTKLEDLTHPEDIEHFKKHEEEEKAAEAQQALDQKSIVEENIPSKFRRRN</sequence>
<gene>
    <name evidence="5" type="ORF">GQ602_004954</name>
</gene>
<feature type="compositionally biased region" description="Basic and acidic residues" evidence="2">
    <location>
        <begin position="170"/>
        <end position="188"/>
    </location>
</feature>
<dbReference type="OrthoDB" id="289247at2759"/>
<dbReference type="InterPro" id="IPR011992">
    <property type="entry name" value="EF-hand-dom_pair"/>
</dbReference>
<proteinExistence type="predicted"/>
<evidence type="ECO:0000313" key="5">
    <source>
        <dbReference type="EMBL" id="KAF4585649.1"/>
    </source>
</evidence>
<keyword evidence="1 3" id="KW-0732">Signal</keyword>
<keyword evidence="6" id="KW-1185">Reference proteome</keyword>
<organism evidence="5 6">
    <name type="scientific">Ophiocordyceps camponoti-floridani</name>
    <dbReference type="NCBI Taxonomy" id="2030778"/>
    <lineage>
        <taxon>Eukaryota</taxon>
        <taxon>Fungi</taxon>
        <taxon>Dikarya</taxon>
        <taxon>Ascomycota</taxon>
        <taxon>Pezizomycotina</taxon>
        <taxon>Sordariomycetes</taxon>
        <taxon>Hypocreomycetidae</taxon>
        <taxon>Hypocreales</taxon>
        <taxon>Ophiocordycipitaceae</taxon>
        <taxon>Ophiocordyceps</taxon>
    </lineage>
</organism>
<feature type="signal peptide" evidence="3">
    <location>
        <begin position="1"/>
        <end position="26"/>
    </location>
</feature>
<dbReference type="PROSITE" id="PS50222">
    <property type="entry name" value="EF_HAND_2"/>
    <property type="match status" value="1"/>
</dbReference>
<evidence type="ECO:0000313" key="6">
    <source>
        <dbReference type="Proteomes" id="UP000562929"/>
    </source>
</evidence>
<feature type="chain" id="PRO_5034537110" evidence="3">
    <location>
        <begin position="27"/>
        <end position="212"/>
    </location>
</feature>
<comment type="caution">
    <text evidence="5">The sequence shown here is derived from an EMBL/GenBank/DDBJ whole genome shotgun (WGS) entry which is preliminary data.</text>
</comment>
<dbReference type="PANTHER" id="PTHR19237:SF20">
    <property type="entry name" value="NUCLEOBINDIN 1"/>
    <property type="match status" value="1"/>
</dbReference>
<dbReference type="InterPro" id="IPR040250">
    <property type="entry name" value="Nucleobindin"/>
</dbReference>
<dbReference type="SUPFAM" id="SSF47473">
    <property type="entry name" value="EF-hand"/>
    <property type="match status" value="1"/>
</dbReference>
<feature type="domain" description="EF-hand" evidence="4">
    <location>
        <begin position="99"/>
        <end position="134"/>
    </location>
</feature>
<dbReference type="PANTHER" id="PTHR19237">
    <property type="entry name" value="NUCLEOBINDIN"/>
    <property type="match status" value="1"/>
</dbReference>
<evidence type="ECO:0000259" key="4">
    <source>
        <dbReference type="PROSITE" id="PS50222"/>
    </source>
</evidence>
<name>A0A8H4Q4W9_9HYPO</name>
<dbReference type="Gene3D" id="1.10.238.10">
    <property type="entry name" value="EF-hand"/>
    <property type="match status" value="1"/>
</dbReference>
<feature type="region of interest" description="Disordered" evidence="2">
    <location>
        <begin position="170"/>
        <end position="212"/>
    </location>
</feature>
<dbReference type="InterPro" id="IPR002048">
    <property type="entry name" value="EF_hand_dom"/>
</dbReference>
<protein>
    <submittedName>
        <fullName evidence="5">EF-hand-like domain protein</fullName>
    </submittedName>
</protein>
<evidence type="ECO:0000256" key="2">
    <source>
        <dbReference type="SAM" id="MobiDB-lite"/>
    </source>
</evidence>
<reference evidence="5 6" key="1">
    <citation type="journal article" date="2020" name="G3 (Bethesda)">
        <title>Genetic Underpinnings of Host Manipulation by Ophiocordyceps as Revealed by Comparative Transcriptomics.</title>
        <authorList>
            <person name="Will I."/>
            <person name="Das B."/>
            <person name="Trinh T."/>
            <person name="Brachmann A."/>
            <person name="Ohm R.A."/>
            <person name="de Bekker C."/>
        </authorList>
    </citation>
    <scope>NUCLEOTIDE SEQUENCE [LARGE SCALE GENOMIC DNA]</scope>
    <source>
        <strain evidence="5 6">EC05</strain>
    </source>
</reference>
<evidence type="ECO:0000256" key="3">
    <source>
        <dbReference type="SAM" id="SignalP"/>
    </source>
</evidence>
<dbReference type="AlphaFoldDB" id="A0A8H4Q4W9"/>
<dbReference type="Proteomes" id="UP000562929">
    <property type="component" value="Unassembled WGS sequence"/>
</dbReference>
<accession>A0A8H4Q4W9</accession>
<evidence type="ECO:0000256" key="1">
    <source>
        <dbReference type="ARBA" id="ARBA00022729"/>
    </source>
</evidence>